<dbReference type="InterPro" id="IPR003593">
    <property type="entry name" value="AAA+_ATPase"/>
</dbReference>
<dbReference type="GO" id="GO:0003677">
    <property type="term" value="F:DNA binding"/>
    <property type="evidence" value="ECO:0007669"/>
    <property type="project" value="InterPro"/>
</dbReference>
<dbReference type="InterPro" id="IPR056884">
    <property type="entry name" value="NPHP3-like_N"/>
</dbReference>
<dbReference type="InterPro" id="IPR020588">
    <property type="entry name" value="RecA_ATP-bd"/>
</dbReference>
<protein>
    <submittedName>
        <fullName evidence="5">Rad55</fullName>
    </submittedName>
</protein>
<dbReference type="InterPro" id="IPR027417">
    <property type="entry name" value="P-loop_NTPase"/>
</dbReference>
<keyword evidence="6" id="KW-1185">Reference proteome</keyword>
<dbReference type="CDD" id="cd01393">
    <property type="entry name" value="RecA-like"/>
    <property type="match status" value="1"/>
</dbReference>
<sequence length="1401" mass="156834">MAEVIAIVASVVSIVQLADRVIELCRIYIETAHDASSDLRLLLLETSTTKAILENLAPLISSSSEGTSILERLSGPDSPIQTCHTIMTKIEALFPSGYQQGHDNTSKRQKVKASLANIAWTFKVDKAKNLVRELSNVKATIYLALTVQTTHDARDIKDQTRAIRTIVSDTQRDKIYEWLQITDPSPLHHQACSQYEPKTGDWMLRSPEWTGWLRATTPCIWIHGVPGAGKTILASYLIKAVKDHLQHNEATPCLRWTVNQLCRQAKSIPTCLNEVYEQGGTPSLKDLLGVIEAIVEDFDKIYIVIDAIDESPEPRDELLNVLQDLASDPRFEKIKLLATSREYNDIEKTMGPISASISMMNPLLGEDIRLYTRSKLSSNHKFKHWPPDLLAVVLEALSTNAKGMFRWVVCQIHTLERLKPEHDIVTHALANLPKTLNETYERIFEAIPEEDRFVVQFALKWIFYHQHLYERDISVPILLEAIERSISDLTASKHHYFLDEDRLRDICDCLITVIPVWDDFSELRSEFRKVYFAHFTVWEFISSMKVVKPQTTFFSVREKSTIMELTRLLICEALKNKADKLLRGSDADIEKGIHVHFDIYCAVSSVYSLSFLGPEVSEQDDLRSIAFDLLDHSQCHFASIFKVALANVDYILTTMNPDKFDYFLYKFLSVEWSPSSECTPASLLVQLLITDQTCELGKYFIKHNDEQELSQTQLEIQKIRFLERSGTSYKFRGSIIELFAQLSGSFPAQFRFLLEIGGNYSDPSMVLYSYLGTFVSNYKPPKDTLPKILQLIADVDSSRYVVSPLQIATQTCNWHAVLALLEAGANPKYNGNSDGMRWEDGTLLSQFNSLVGLSPRDIYLRLPDQNKAPDWEDKDGDEISFNVEISRREHSSFPDQRNNTKWITTLSTAPESQTSHPPHPLVRFFSPPVQERPKLTQTDRLPTISAAQALTDLNTSPTRYISTGLRDLDALLQNRDPGSVLESDAFFGGVSRGKVTEVWGPPGVGKTALGVQLASSALHAGDGVVWVDASHPVPGPRFSQILTSFTPTTPQSKDPASSPPISHTLSDLMENLTHFSTPTLAHLIALLTHPTLVFPPPRTSLIIIDSFSTLISNAYPRSVDSTTTPKKPGAVNPSSRKFPMLQYLINSFQKLAATRNIAIVILSQCVTKMRPGAGAVLVPAINTTAWEQGLGFRISIFRDWGWRDEDGSEVHDVRLAEVMKAEGISLAGGRRRLVGFTIGEVCIDRALPRIDVDRVLADFEQTGLQSLILPTVPAQLQDPVTRYAHLNQEPLGAPSLPLPQKRKLAATDLEIPDSDAEDDEDYGWAEEDEEDIPPPPPQWQGSEDILVPPPGELEGEDESDEGDEGFEEGGDGQHEKADDNGGRKPSFRTEVVDDSEDELAL</sequence>
<evidence type="ECO:0000313" key="5">
    <source>
        <dbReference type="EMBL" id="KAG0649187.1"/>
    </source>
</evidence>
<dbReference type="PROSITE" id="PS50162">
    <property type="entry name" value="RECA_2"/>
    <property type="match status" value="1"/>
</dbReference>
<dbReference type="OrthoDB" id="194358at2759"/>
<dbReference type="InterPro" id="IPR007111">
    <property type="entry name" value="NACHT_NTPase"/>
</dbReference>
<dbReference type="PROSITE" id="PS50837">
    <property type="entry name" value="NACHT"/>
    <property type="match status" value="1"/>
</dbReference>
<name>A0A9P6VJM8_9HELO</name>
<organism evidence="5 6">
    <name type="scientific">Hyphodiscus hymeniophilus</name>
    <dbReference type="NCBI Taxonomy" id="353542"/>
    <lineage>
        <taxon>Eukaryota</taxon>
        <taxon>Fungi</taxon>
        <taxon>Dikarya</taxon>
        <taxon>Ascomycota</taxon>
        <taxon>Pezizomycotina</taxon>
        <taxon>Leotiomycetes</taxon>
        <taxon>Helotiales</taxon>
        <taxon>Hyphodiscaceae</taxon>
        <taxon>Hyphodiscus</taxon>
    </lineage>
</organism>
<gene>
    <name evidence="5" type="ORF">D0Z07_4101</name>
</gene>
<evidence type="ECO:0000259" key="4">
    <source>
        <dbReference type="PROSITE" id="PS50837"/>
    </source>
</evidence>
<evidence type="ECO:0000256" key="1">
    <source>
        <dbReference type="ARBA" id="ARBA00022737"/>
    </source>
</evidence>
<dbReference type="GO" id="GO:0006310">
    <property type="term" value="P:DNA recombination"/>
    <property type="evidence" value="ECO:0007669"/>
    <property type="project" value="UniProtKB-ARBA"/>
</dbReference>
<dbReference type="EMBL" id="VNKQ01000008">
    <property type="protein sequence ID" value="KAG0649187.1"/>
    <property type="molecule type" value="Genomic_DNA"/>
</dbReference>
<dbReference type="Proteomes" id="UP000785200">
    <property type="component" value="Unassembled WGS sequence"/>
</dbReference>
<dbReference type="GO" id="GO:0006281">
    <property type="term" value="P:DNA repair"/>
    <property type="evidence" value="ECO:0007669"/>
    <property type="project" value="InterPro"/>
</dbReference>
<dbReference type="SUPFAM" id="SSF52540">
    <property type="entry name" value="P-loop containing nucleoside triphosphate hydrolases"/>
    <property type="match status" value="2"/>
</dbReference>
<dbReference type="Pfam" id="PF24883">
    <property type="entry name" value="NPHP3_N"/>
    <property type="match status" value="1"/>
</dbReference>
<comment type="caution">
    <text evidence="5">The sequence shown here is derived from an EMBL/GenBank/DDBJ whole genome shotgun (WGS) entry which is preliminary data.</text>
</comment>
<dbReference type="GO" id="GO:0005524">
    <property type="term" value="F:ATP binding"/>
    <property type="evidence" value="ECO:0007669"/>
    <property type="project" value="InterPro"/>
</dbReference>
<feature type="compositionally biased region" description="Acidic residues" evidence="2">
    <location>
        <begin position="1392"/>
        <end position="1401"/>
    </location>
</feature>
<evidence type="ECO:0000259" key="3">
    <source>
        <dbReference type="PROSITE" id="PS50162"/>
    </source>
</evidence>
<feature type="domain" description="NACHT" evidence="4">
    <location>
        <begin position="218"/>
        <end position="341"/>
    </location>
</feature>
<dbReference type="Gene3D" id="3.40.50.300">
    <property type="entry name" value="P-loop containing nucleotide triphosphate hydrolases"/>
    <property type="match status" value="2"/>
</dbReference>
<dbReference type="PANTHER" id="PTHR10039:SF16">
    <property type="entry name" value="GPI INOSITOL-DEACYLASE"/>
    <property type="match status" value="1"/>
</dbReference>
<dbReference type="GO" id="GO:0140664">
    <property type="term" value="F:ATP-dependent DNA damage sensor activity"/>
    <property type="evidence" value="ECO:0007669"/>
    <property type="project" value="InterPro"/>
</dbReference>
<feature type="region of interest" description="Disordered" evidence="2">
    <location>
        <begin position="1043"/>
        <end position="1062"/>
    </location>
</feature>
<feature type="compositionally biased region" description="Acidic residues" evidence="2">
    <location>
        <begin position="1310"/>
        <end position="1332"/>
    </location>
</feature>
<dbReference type="SMART" id="SM00382">
    <property type="entry name" value="AAA"/>
    <property type="match status" value="2"/>
</dbReference>
<feature type="domain" description="RecA family profile 1" evidence="3">
    <location>
        <begin position="957"/>
        <end position="1165"/>
    </location>
</feature>
<dbReference type="PANTHER" id="PTHR10039">
    <property type="entry name" value="AMELOGENIN"/>
    <property type="match status" value="1"/>
</dbReference>
<reference evidence="5" key="1">
    <citation type="submission" date="2019-07" db="EMBL/GenBank/DDBJ databases">
        <title>Hyphodiscus hymeniophilus genome sequencing and assembly.</title>
        <authorList>
            <person name="Kramer G."/>
            <person name="Nodwell J."/>
        </authorList>
    </citation>
    <scope>NUCLEOTIDE SEQUENCE</scope>
    <source>
        <strain evidence="5">ATCC 34498</strain>
    </source>
</reference>
<feature type="compositionally biased region" description="Basic and acidic residues" evidence="2">
    <location>
        <begin position="1371"/>
        <end position="1382"/>
    </location>
</feature>
<accession>A0A9P6VJM8</accession>
<dbReference type="GO" id="GO:0061982">
    <property type="term" value="P:meiosis I cell cycle process"/>
    <property type="evidence" value="ECO:0007669"/>
    <property type="project" value="UniProtKB-ARBA"/>
</dbReference>
<proteinExistence type="predicted"/>
<feature type="region of interest" description="Disordered" evidence="2">
    <location>
        <begin position="1307"/>
        <end position="1401"/>
    </location>
</feature>
<keyword evidence="1" id="KW-0677">Repeat</keyword>
<evidence type="ECO:0000313" key="6">
    <source>
        <dbReference type="Proteomes" id="UP000785200"/>
    </source>
</evidence>
<evidence type="ECO:0000256" key="2">
    <source>
        <dbReference type="SAM" id="MobiDB-lite"/>
    </source>
</evidence>
<feature type="compositionally biased region" description="Acidic residues" evidence="2">
    <location>
        <begin position="1353"/>
        <end position="1370"/>
    </location>
</feature>